<evidence type="ECO:0000256" key="2">
    <source>
        <dbReference type="SAM" id="Phobius"/>
    </source>
</evidence>
<evidence type="ECO:0000313" key="3">
    <source>
        <dbReference type="EMBL" id="XBV47643.1"/>
    </source>
</evidence>
<evidence type="ECO:0000256" key="1">
    <source>
        <dbReference type="SAM" id="Coils"/>
    </source>
</evidence>
<keyword evidence="2" id="KW-0812">Transmembrane</keyword>
<protein>
    <submittedName>
        <fullName evidence="3">Uncharacterized protein</fullName>
    </submittedName>
</protein>
<name>A0AAU7U4W5_9GAMM</name>
<feature type="coiled-coil region" evidence="1">
    <location>
        <begin position="11"/>
        <end position="38"/>
    </location>
</feature>
<proteinExistence type="predicted"/>
<dbReference type="EMBL" id="CP158294">
    <property type="protein sequence ID" value="XBV47643.1"/>
    <property type="molecule type" value="Genomic_DNA"/>
</dbReference>
<keyword evidence="1" id="KW-0175">Coiled coil</keyword>
<dbReference type="AlphaFoldDB" id="A0AAU7U4W5"/>
<dbReference type="RefSeq" id="WP_233988962.1">
    <property type="nucleotide sequence ID" value="NZ_CP158294.1"/>
</dbReference>
<feature type="transmembrane region" description="Helical" evidence="2">
    <location>
        <begin position="40"/>
        <end position="62"/>
    </location>
</feature>
<organism evidence="3">
    <name type="scientific">Pantoea sp. BJ2</name>
    <dbReference type="NCBI Taxonomy" id="3141322"/>
    <lineage>
        <taxon>Bacteria</taxon>
        <taxon>Pseudomonadati</taxon>
        <taxon>Pseudomonadota</taxon>
        <taxon>Gammaproteobacteria</taxon>
        <taxon>Enterobacterales</taxon>
        <taxon>Erwiniaceae</taxon>
        <taxon>Pantoea</taxon>
    </lineage>
</organism>
<geneLocation type="plasmid" evidence="3">
    <name>plasmindB</name>
</geneLocation>
<sequence length="67" mass="7152">MSATDMNELNTNKINAEIAKLMAETQKLNAEAGKLTRETFWYPVAIASGMIGAVATVTVLAMKALGH</sequence>
<reference evidence="3" key="1">
    <citation type="submission" date="2024-06" db="EMBL/GenBank/DDBJ databases">
        <title>Multiomics insights into the TNT degradation mechanism by Pantoea sp. BJ2 isolated from an ammunition destruction site.</title>
        <authorList>
            <person name="Luo J."/>
        </authorList>
    </citation>
    <scope>NUCLEOTIDE SEQUENCE</scope>
    <source>
        <strain evidence="3">BJ2</strain>
        <plasmid evidence="3">plasmindB</plasmid>
    </source>
</reference>
<gene>
    <name evidence="3" type="ORF">AAF463_23690</name>
</gene>
<keyword evidence="3" id="KW-0614">Plasmid</keyword>
<keyword evidence="2" id="KW-0472">Membrane</keyword>
<accession>A0AAU7U4W5</accession>
<keyword evidence="2" id="KW-1133">Transmembrane helix</keyword>